<protein>
    <recommendedName>
        <fullName evidence="3">Protein kinase domain-containing protein</fullName>
    </recommendedName>
</protein>
<organism evidence="1 2">
    <name type="scientific">Effrenium voratum</name>
    <dbReference type="NCBI Taxonomy" id="2562239"/>
    <lineage>
        <taxon>Eukaryota</taxon>
        <taxon>Sar</taxon>
        <taxon>Alveolata</taxon>
        <taxon>Dinophyceae</taxon>
        <taxon>Suessiales</taxon>
        <taxon>Symbiodiniaceae</taxon>
        <taxon>Effrenium</taxon>
    </lineage>
</organism>
<evidence type="ECO:0000313" key="1">
    <source>
        <dbReference type="EMBL" id="CAJ1373075.1"/>
    </source>
</evidence>
<dbReference type="AlphaFoldDB" id="A0AA36HQU0"/>
<keyword evidence="2" id="KW-1185">Reference proteome</keyword>
<name>A0AA36HQU0_9DINO</name>
<dbReference type="SUPFAM" id="SSF56112">
    <property type="entry name" value="Protein kinase-like (PK-like)"/>
    <property type="match status" value="1"/>
</dbReference>
<accession>A0AA36HQU0</accession>
<sequence length="556" mass="60730">MPSSKAYNLVYSSMPESQDADIQEGYFQEGEVVVYHSRTHSGYLRTRITKIHAVAGVVQAIDLTCKKSADMAKIAKIHEAPSVERQENVLAELPSPLFVENAERRRADTYLEGLIAYEAGAVGKAYSEPQSPAMFSVGDKVFYNSKTHSQQILAVVEGVTADGLYDLDVKKSAHPLNLLPYVESPSPAPALATAPAFPTQAPPRPEERTATRVQLPIQHVRVMDSAPVRVMDGTPTNAGATPLSCTPSSAAEFVASRHTGEGRIVSCKVSAAVPIGPTVPSPIRSGAPPVSFFPQSMTPKANTPKATSAAAAEIVSRLCGELRCGRFDPQLPEVRQQLLAQLQLRPNSRIQEMGGFAGGLNQGIWIVTSGNQKLVLKQVRCQRIASNILTEAENFVRIVKDHPEISRDPLIAFPVKLLSCIGPEGKFSDVICMKKSPGERLCEFVAAKFYAKQMVLLQRALQQVGQALARFHQRYEEQHGDFQPSNIYYQEKTGVVTFIDVGGMGVPTMGNDVDHFHQCMRAMTVSYNANLYVDLLRAFDKGYQSPASPKFQGSMR</sequence>
<dbReference type="EMBL" id="CAUJNA010000174">
    <property type="protein sequence ID" value="CAJ1373075.1"/>
    <property type="molecule type" value="Genomic_DNA"/>
</dbReference>
<dbReference type="Proteomes" id="UP001178507">
    <property type="component" value="Unassembled WGS sequence"/>
</dbReference>
<evidence type="ECO:0008006" key="3">
    <source>
        <dbReference type="Google" id="ProtNLM"/>
    </source>
</evidence>
<evidence type="ECO:0000313" key="2">
    <source>
        <dbReference type="Proteomes" id="UP001178507"/>
    </source>
</evidence>
<reference evidence="1" key="1">
    <citation type="submission" date="2023-08" db="EMBL/GenBank/DDBJ databases">
        <authorList>
            <person name="Chen Y."/>
            <person name="Shah S."/>
            <person name="Dougan E. K."/>
            <person name="Thang M."/>
            <person name="Chan C."/>
        </authorList>
    </citation>
    <scope>NUCLEOTIDE SEQUENCE</scope>
</reference>
<proteinExistence type="predicted"/>
<gene>
    <name evidence="1" type="ORF">EVOR1521_LOCUS3011</name>
</gene>
<dbReference type="InterPro" id="IPR011009">
    <property type="entry name" value="Kinase-like_dom_sf"/>
</dbReference>
<comment type="caution">
    <text evidence="1">The sequence shown here is derived from an EMBL/GenBank/DDBJ whole genome shotgun (WGS) entry which is preliminary data.</text>
</comment>